<proteinExistence type="predicted"/>
<protein>
    <recommendedName>
        <fullName evidence="4">DUF2846 domain-containing protein</fullName>
    </recommendedName>
</protein>
<keyword evidence="1" id="KW-0732">Signal</keyword>
<dbReference type="RefSeq" id="WP_105936865.1">
    <property type="nucleotide sequence ID" value="NZ_PVNP01000216.1"/>
</dbReference>
<evidence type="ECO:0008006" key="4">
    <source>
        <dbReference type="Google" id="ProtNLM"/>
    </source>
</evidence>
<organism evidence="2 3">
    <name type="scientific">Alteromonas alba</name>
    <dbReference type="NCBI Taxonomy" id="2079529"/>
    <lineage>
        <taxon>Bacteria</taxon>
        <taxon>Pseudomonadati</taxon>
        <taxon>Pseudomonadota</taxon>
        <taxon>Gammaproteobacteria</taxon>
        <taxon>Alteromonadales</taxon>
        <taxon>Alteromonadaceae</taxon>
        <taxon>Alteromonas/Salinimonas group</taxon>
        <taxon>Alteromonas</taxon>
    </lineage>
</organism>
<feature type="signal peptide" evidence="1">
    <location>
        <begin position="1"/>
        <end position="22"/>
    </location>
</feature>
<keyword evidence="3" id="KW-1185">Reference proteome</keyword>
<dbReference type="EMBL" id="PVNP01000216">
    <property type="protein sequence ID" value="PRO71069.1"/>
    <property type="molecule type" value="Genomic_DNA"/>
</dbReference>
<reference evidence="3" key="1">
    <citation type="journal article" date="2020" name="Int. J. Syst. Evol. Microbiol.">
        <title>Alteromonas alba sp. nov., a marine bacterium isolated from the seawater of the West Pacific Ocean.</title>
        <authorList>
            <person name="Sun C."/>
            <person name="Wu Y.-H."/>
            <person name="Xamxidin M."/>
            <person name="Cheng H."/>
            <person name="Xu X.-W."/>
        </authorList>
    </citation>
    <scope>NUCLEOTIDE SEQUENCE [LARGE SCALE GENOMIC DNA]</scope>
    <source>
        <strain evidence="3">190</strain>
    </source>
</reference>
<evidence type="ECO:0000313" key="3">
    <source>
        <dbReference type="Proteomes" id="UP000238949"/>
    </source>
</evidence>
<evidence type="ECO:0000313" key="2">
    <source>
        <dbReference type="EMBL" id="PRO71069.1"/>
    </source>
</evidence>
<dbReference type="Proteomes" id="UP000238949">
    <property type="component" value="Unassembled WGS sequence"/>
</dbReference>
<dbReference type="AlphaFoldDB" id="A0A2S9V3M7"/>
<evidence type="ECO:0000256" key="1">
    <source>
        <dbReference type="SAM" id="SignalP"/>
    </source>
</evidence>
<gene>
    <name evidence="2" type="ORF">C6Y40_23730</name>
</gene>
<sequence>MKTTLILLIIIAITGCMTVTHTPDGQPTSNTYGYISASGNIGQGLRYVVLKINGEATNVFAPVIPGYKLPPGEHRLLYQYGPQTRPGGVTTEVILTVEPGMCYLPWIVTSREEVDGDYVICSNITKECHRPKKIRTTNQLGFKVFDTQVLPRALSELCPDDLLPDNQ</sequence>
<feature type="chain" id="PRO_5015480011" description="DUF2846 domain-containing protein" evidence="1">
    <location>
        <begin position="23"/>
        <end position="167"/>
    </location>
</feature>
<dbReference type="PROSITE" id="PS51257">
    <property type="entry name" value="PROKAR_LIPOPROTEIN"/>
    <property type="match status" value="1"/>
</dbReference>
<comment type="caution">
    <text evidence="2">The sequence shown here is derived from an EMBL/GenBank/DDBJ whole genome shotgun (WGS) entry which is preliminary data.</text>
</comment>
<accession>A0A2S9V3M7</accession>
<name>A0A2S9V3M7_9ALTE</name>